<protein>
    <recommendedName>
        <fullName evidence="3">Wadjet protein JetD C-terminal domain-containing protein</fullName>
    </recommendedName>
</protein>
<gene>
    <name evidence="1" type="ORF">QO192_04010</name>
</gene>
<dbReference type="Proteomes" id="UP001568894">
    <property type="component" value="Unassembled WGS sequence"/>
</dbReference>
<sequence>MNWIALKALHEIYESGATKKRESLMKDSHFLFLLQQTGELKEGVNTIVKGDGFDNYYQHSHLNKYLEYYKFLDKNGLLKPQLRIQEDDINILLGLEKGMINGDLIPIRDEIIQAEETVRGVSQMFFKNEKYLEKSESLISAVKGILGIAELANDKDQQYKYVLQSHQPNKIVLCENLDFLKRPSKPRKHHLELWYAGGKNIDKLNYVGEIKLPIFYSCDWDYDGLMIYQLVKRKIPDIRLLYPNGPRKSIVKTEHESHWKFKKESHLLSNLDPSFYSELEKTLIIELITSNDWIMEETNDLIEMINFTDKLEQIHNN</sequence>
<evidence type="ECO:0000313" key="1">
    <source>
        <dbReference type="EMBL" id="MEZ7514445.1"/>
    </source>
</evidence>
<keyword evidence="2" id="KW-1185">Reference proteome</keyword>
<accession>A0ABV4KCM9</accession>
<dbReference type="EMBL" id="JASMRN010000003">
    <property type="protein sequence ID" value="MEZ7514445.1"/>
    <property type="molecule type" value="Genomic_DNA"/>
</dbReference>
<comment type="caution">
    <text evidence="1">The sequence shown here is derived from an EMBL/GenBank/DDBJ whole genome shotgun (WGS) entry which is preliminary data.</text>
</comment>
<evidence type="ECO:0008006" key="3">
    <source>
        <dbReference type="Google" id="ProtNLM"/>
    </source>
</evidence>
<organism evidence="1 2">
    <name type="scientific">Flavobacterium frigidarium</name>
    <dbReference type="NCBI Taxonomy" id="99286"/>
    <lineage>
        <taxon>Bacteria</taxon>
        <taxon>Pseudomonadati</taxon>
        <taxon>Bacteroidota</taxon>
        <taxon>Flavobacteriia</taxon>
        <taxon>Flavobacteriales</taxon>
        <taxon>Flavobacteriaceae</taxon>
        <taxon>Flavobacterium</taxon>
    </lineage>
</organism>
<dbReference type="RefSeq" id="WP_371568233.1">
    <property type="nucleotide sequence ID" value="NZ_JASMRN010000003.1"/>
</dbReference>
<reference evidence="1 2" key="1">
    <citation type="submission" date="2023-05" db="EMBL/GenBank/DDBJ databases">
        <title>Adaptations of aquatic viruses from atmosphere-close ecosystems of the Central Arctic Ocean.</title>
        <authorList>
            <person name="Rahlff J."/>
            <person name="Holmfeldt K."/>
        </authorList>
    </citation>
    <scope>NUCLEOTIDE SEQUENCE [LARGE SCALE GENOMIC DNA]</scope>
    <source>
        <strain evidence="1 2">Arc14</strain>
    </source>
</reference>
<evidence type="ECO:0000313" key="2">
    <source>
        <dbReference type="Proteomes" id="UP001568894"/>
    </source>
</evidence>
<proteinExistence type="predicted"/>
<name>A0ABV4KCM9_9FLAO</name>